<feature type="compositionally biased region" description="Basic and acidic residues" evidence="2">
    <location>
        <begin position="509"/>
        <end position="522"/>
    </location>
</feature>
<organism evidence="4 5">
    <name type="scientific">Prorocentrum cordatum</name>
    <dbReference type="NCBI Taxonomy" id="2364126"/>
    <lineage>
        <taxon>Eukaryota</taxon>
        <taxon>Sar</taxon>
        <taxon>Alveolata</taxon>
        <taxon>Dinophyceae</taxon>
        <taxon>Prorocentrales</taxon>
        <taxon>Prorocentraceae</taxon>
        <taxon>Prorocentrum</taxon>
    </lineage>
</organism>
<dbReference type="PANTHER" id="PTHR47665">
    <property type="entry name" value="HISTONE DEACETYLASE-LIKE PROTEIN"/>
    <property type="match status" value="1"/>
</dbReference>
<evidence type="ECO:0000313" key="5">
    <source>
        <dbReference type="Proteomes" id="UP001189429"/>
    </source>
</evidence>
<accession>A0ABN9RM68</accession>
<evidence type="ECO:0000259" key="3">
    <source>
        <dbReference type="PROSITE" id="PS50271"/>
    </source>
</evidence>
<sequence>MDGLAIALHSIYHTSTFMAAISRCINFLGDSDSHGAICGQLAGAFYGASAIDERLIAALEVWDQGEIALRAALLYSLGADLSEDDVAAAMAATTRGAEPNVAKKPKVVNDALVESGICVPPSSAGKSEKQEKEEPKHIIELMATCGDETSGFAVYPRTHCPHLQQHGELPKPPCISMCAKCSVCGEDPDEVWICAFCGASLCSRYKNAHMLQHSAEEGHAVGLSLSDLSFWCFKCDSYLDVFAIEALHPLYTEAHVAKFGERPPLPSSMRVVLRWPRRYSLPALTGVRTAQTCLVPAELSGAGALIARSKIGPGRSQFVRHNGLVWTHWLGRAGFGRHPTPAPHALFDALPDAFPDAHNDPGDHDVFLDAHNDPDALPDAHNDPDALPHDLPVGRAIPAGKTGQEGVAEQTRLTLADLDQRLAAAGTDKSRIIDAVVFLNDVSTLPEMDEVWVGWCPEGGEPSRCCVGANLPHGMKVEIKVTAAAGDACDELPEAAAAPEDEAAAEPEASERAAEAKGDGKGGGELAAEEAAYVETNDEGGETNGEETNDEAGRPETDVSAPEVEADTPPQEAGRPTAARPAAEEEASQEPASGGVLGGIFATKGKKRLKNIAAPRPAGKDDAARAAEEAAERARLEEEEEAARERRRAEEEAAERARAEEEAREEEARRRTEEARELERAGEGREPEESADAQETGREDLDEDQDDEEEDEGTEDMDAATDEVEVASADPEAASDDGEEHPSPHAALLAFRCCDGGGEPPEEVMTLSAKEDPTGWKPEDMPKGLSKSGPQSWRRSEVERDRRPGDRAAAIFKPSQTTIVAPGEKGRFRDDLVIPFSDTGASVDHAQLDFDVYQNCQDYNSLCKYAAKVHGYKSSNAHDAKTAEKASEA</sequence>
<dbReference type="Pfam" id="PF01042">
    <property type="entry name" value="Ribonuc_L-PSP"/>
    <property type="match status" value="1"/>
</dbReference>
<keyword evidence="1" id="KW-0479">Metal-binding</keyword>
<dbReference type="InterPro" id="IPR001607">
    <property type="entry name" value="Znf_UBP"/>
</dbReference>
<keyword evidence="5" id="KW-1185">Reference proteome</keyword>
<dbReference type="Proteomes" id="UP001189429">
    <property type="component" value="Unassembled WGS sequence"/>
</dbReference>
<dbReference type="SUPFAM" id="SSF101478">
    <property type="entry name" value="ADP-ribosylglycohydrolase"/>
    <property type="match status" value="1"/>
</dbReference>
<feature type="region of interest" description="Disordered" evidence="2">
    <location>
        <begin position="495"/>
        <end position="599"/>
    </location>
</feature>
<dbReference type="PANTHER" id="PTHR47665:SF1">
    <property type="entry name" value="HISTONE DEACETYLASE-LIKE PROTEIN"/>
    <property type="match status" value="1"/>
</dbReference>
<dbReference type="InterPro" id="IPR005502">
    <property type="entry name" value="Ribosyl_crysJ1"/>
</dbReference>
<feature type="compositionally biased region" description="Acidic residues" evidence="2">
    <location>
        <begin position="495"/>
        <end position="505"/>
    </location>
</feature>
<dbReference type="SUPFAM" id="SSF55298">
    <property type="entry name" value="YjgF-like"/>
    <property type="match status" value="1"/>
</dbReference>
<dbReference type="SMART" id="SM00290">
    <property type="entry name" value="ZnF_UBP"/>
    <property type="match status" value="1"/>
</dbReference>
<dbReference type="InterPro" id="IPR036705">
    <property type="entry name" value="Ribosyl_crysJ1_sf"/>
</dbReference>
<keyword evidence="1" id="KW-0863">Zinc-finger</keyword>
<feature type="domain" description="UBP-type" evidence="3">
    <location>
        <begin position="158"/>
        <end position="260"/>
    </location>
</feature>
<evidence type="ECO:0000313" key="4">
    <source>
        <dbReference type="EMBL" id="CAK0820055.1"/>
    </source>
</evidence>
<feature type="compositionally biased region" description="Low complexity" evidence="2">
    <location>
        <begin position="572"/>
        <end position="581"/>
    </location>
</feature>
<dbReference type="Pfam" id="PF03747">
    <property type="entry name" value="ADP_ribosyl_GH"/>
    <property type="match status" value="1"/>
</dbReference>
<dbReference type="Gene3D" id="3.30.40.10">
    <property type="entry name" value="Zinc/RING finger domain, C3HC4 (zinc finger)"/>
    <property type="match status" value="1"/>
</dbReference>
<feature type="compositionally biased region" description="Basic and acidic residues" evidence="2">
    <location>
        <begin position="769"/>
        <end position="782"/>
    </location>
</feature>
<proteinExistence type="predicted"/>
<evidence type="ECO:0000256" key="1">
    <source>
        <dbReference type="PROSITE-ProRule" id="PRU00502"/>
    </source>
</evidence>
<protein>
    <recommendedName>
        <fullName evidence="3">UBP-type domain-containing protein</fullName>
    </recommendedName>
</protein>
<dbReference type="InterPro" id="IPR035959">
    <property type="entry name" value="RutC-like_sf"/>
</dbReference>
<dbReference type="InterPro" id="IPR013083">
    <property type="entry name" value="Znf_RING/FYVE/PHD"/>
</dbReference>
<dbReference type="PROSITE" id="PS50271">
    <property type="entry name" value="ZF_UBP"/>
    <property type="match status" value="1"/>
</dbReference>
<feature type="compositionally biased region" description="Acidic residues" evidence="2">
    <location>
        <begin position="700"/>
        <end position="725"/>
    </location>
</feature>
<dbReference type="Pfam" id="PF02148">
    <property type="entry name" value="zf-UBP"/>
    <property type="match status" value="1"/>
</dbReference>
<dbReference type="InterPro" id="IPR006175">
    <property type="entry name" value="YjgF/YER057c/UK114"/>
</dbReference>
<evidence type="ECO:0000256" key="2">
    <source>
        <dbReference type="SAM" id="MobiDB-lite"/>
    </source>
</evidence>
<comment type="caution">
    <text evidence="4">The sequence shown here is derived from an EMBL/GenBank/DDBJ whole genome shotgun (WGS) entry which is preliminary data.</text>
</comment>
<name>A0ABN9RM68_9DINO</name>
<feature type="compositionally biased region" description="Basic and acidic residues" evidence="2">
    <location>
        <begin position="643"/>
        <end position="688"/>
    </location>
</feature>
<dbReference type="EMBL" id="CAUYUJ010007236">
    <property type="protein sequence ID" value="CAK0820055.1"/>
    <property type="molecule type" value="Genomic_DNA"/>
</dbReference>
<keyword evidence="1" id="KW-0862">Zinc</keyword>
<feature type="compositionally biased region" description="Basic and acidic residues" evidence="2">
    <location>
        <begin position="794"/>
        <end position="806"/>
    </location>
</feature>
<dbReference type="Gene3D" id="3.30.1330.40">
    <property type="entry name" value="RutC-like"/>
    <property type="match status" value="1"/>
</dbReference>
<reference evidence="4" key="1">
    <citation type="submission" date="2023-10" db="EMBL/GenBank/DDBJ databases">
        <authorList>
            <person name="Chen Y."/>
            <person name="Shah S."/>
            <person name="Dougan E. K."/>
            <person name="Thang M."/>
            <person name="Chan C."/>
        </authorList>
    </citation>
    <scope>NUCLEOTIDE SEQUENCE [LARGE SCALE GENOMIC DNA]</scope>
</reference>
<feature type="compositionally biased region" description="Basic and acidic residues" evidence="2">
    <location>
        <begin position="618"/>
        <end position="636"/>
    </location>
</feature>
<gene>
    <name evidence="4" type="ORF">PCOR1329_LOCUS21869</name>
</gene>
<feature type="compositionally biased region" description="Acidic residues" evidence="2">
    <location>
        <begin position="536"/>
        <end position="550"/>
    </location>
</feature>
<dbReference type="SUPFAM" id="SSF57850">
    <property type="entry name" value="RING/U-box"/>
    <property type="match status" value="1"/>
</dbReference>
<dbReference type="Gene3D" id="1.10.4080.10">
    <property type="entry name" value="ADP-ribosylation/Crystallin J1"/>
    <property type="match status" value="1"/>
</dbReference>
<feature type="region of interest" description="Disordered" evidence="2">
    <location>
        <begin position="611"/>
        <end position="824"/>
    </location>
</feature>